<evidence type="ECO:0000313" key="2">
    <source>
        <dbReference type="EMBL" id="EKM75169.1"/>
    </source>
</evidence>
<accession>K5VLB5</accession>
<feature type="compositionally biased region" description="Polar residues" evidence="1">
    <location>
        <begin position="1"/>
        <end position="16"/>
    </location>
</feature>
<keyword evidence="3" id="KW-1185">Reference proteome</keyword>
<protein>
    <submittedName>
        <fullName evidence="2">Uncharacterized protein</fullName>
    </submittedName>
</protein>
<feature type="region of interest" description="Disordered" evidence="1">
    <location>
        <begin position="100"/>
        <end position="119"/>
    </location>
</feature>
<dbReference type="RefSeq" id="XP_007334210.1">
    <property type="nucleotide sequence ID" value="XM_007334148.1"/>
</dbReference>
<organism evidence="2 3">
    <name type="scientific">Agaricus bisporus var. burnettii (strain JB137-S8 / ATCC MYA-4627 / FGSC 10392)</name>
    <name type="common">White button mushroom</name>
    <dbReference type="NCBI Taxonomy" id="597362"/>
    <lineage>
        <taxon>Eukaryota</taxon>
        <taxon>Fungi</taxon>
        <taxon>Dikarya</taxon>
        <taxon>Basidiomycota</taxon>
        <taxon>Agaricomycotina</taxon>
        <taxon>Agaricomycetes</taxon>
        <taxon>Agaricomycetidae</taxon>
        <taxon>Agaricales</taxon>
        <taxon>Agaricineae</taxon>
        <taxon>Agaricaceae</taxon>
        <taxon>Agaricus</taxon>
    </lineage>
</organism>
<name>K5VLB5_AGABU</name>
<dbReference type="HOGENOM" id="CLU_2060784_0_0_1"/>
<evidence type="ECO:0000256" key="1">
    <source>
        <dbReference type="SAM" id="MobiDB-lite"/>
    </source>
</evidence>
<feature type="region of interest" description="Disordered" evidence="1">
    <location>
        <begin position="1"/>
        <end position="44"/>
    </location>
</feature>
<sequence>MSGTSSWTIFPSSSMPAASYHWPHSHSPRSQPSLADPCNDAADPSSEARLLVPVKDVPLRRALSDHPVQGIQSIIKTLQDAFVLAERDRSPGRLVSLANDLPVLPPVPTTQASSKFSIS</sequence>
<dbReference type="Proteomes" id="UP000008493">
    <property type="component" value="Unassembled WGS sequence"/>
</dbReference>
<dbReference type="InParanoid" id="K5VLB5"/>
<dbReference type="EMBL" id="JH971418">
    <property type="protein sequence ID" value="EKM75169.1"/>
    <property type="molecule type" value="Genomic_DNA"/>
</dbReference>
<reference evidence="3" key="1">
    <citation type="journal article" date="2012" name="Proc. Natl. Acad. Sci. U.S.A.">
        <title>Genome sequence of the button mushroom Agaricus bisporus reveals mechanisms governing adaptation to a humic-rich ecological niche.</title>
        <authorList>
            <person name="Morin E."/>
            <person name="Kohler A."/>
            <person name="Baker A.R."/>
            <person name="Foulongne-Oriol M."/>
            <person name="Lombard V."/>
            <person name="Nagy L.G."/>
            <person name="Ohm R.A."/>
            <person name="Patyshakuliyeva A."/>
            <person name="Brun A."/>
            <person name="Aerts A.L."/>
            <person name="Bailey A.M."/>
            <person name="Billette C."/>
            <person name="Coutinho P.M."/>
            <person name="Deakin G."/>
            <person name="Doddapaneni H."/>
            <person name="Floudas D."/>
            <person name="Grimwood J."/>
            <person name="Hilden K."/>
            <person name="Kuees U."/>
            <person name="LaButti K.M."/>
            <person name="Lapidus A."/>
            <person name="Lindquist E.A."/>
            <person name="Lucas S.M."/>
            <person name="Murat C."/>
            <person name="Riley R.W."/>
            <person name="Salamov A.A."/>
            <person name="Schmutz J."/>
            <person name="Subramanian V."/>
            <person name="Woesten H.A.B."/>
            <person name="Xu J."/>
            <person name="Eastwood D.C."/>
            <person name="Foster G.D."/>
            <person name="Sonnenberg A.S."/>
            <person name="Cullen D."/>
            <person name="de Vries R.P."/>
            <person name="Lundell T."/>
            <person name="Hibbett D.S."/>
            <person name="Henrissat B."/>
            <person name="Burton K.S."/>
            <person name="Kerrigan R.W."/>
            <person name="Challen M.P."/>
            <person name="Grigoriev I.V."/>
            <person name="Martin F."/>
        </authorList>
    </citation>
    <scope>NUCLEOTIDE SEQUENCE [LARGE SCALE GENOMIC DNA]</scope>
    <source>
        <strain evidence="3">JB137-S8 / ATCC MYA-4627 / FGSC 10392</strain>
    </source>
</reference>
<dbReference type="GeneID" id="18827694"/>
<proteinExistence type="predicted"/>
<dbReference type="AlphaFoldDB" id="K5VLB5"/>
<dbReference type="KEGG" id="abp:AGABI1DRAFT132521"/>
<feature type="compositionally biased region" description="Polar residues" evidence="1">
    <location>
        <begin position="109"/>
        <end position="119"/>
    </location>
</feature>
<evidence type="ECO:0000313" key="3">
    <source>
        <dbReference type="Proteomes" id="UP000008493"/>
    </source>
</evidence>
<gene>
    <name evidence="2" type="ORF">AGABI1DRAFT_132521</name>
</gene>